<dbReference type="InterPro" id="IPR043504">
    <property type="entry name" value="Peptidase_S1_PA_chymotrypsin"/>
</dbReference>
<dbReference type="Gene3D" id="2.40.10.10">
    <property type="entry name" value="Trypsin-like serine proteases"/>
    <property type="match status" value="1"/>
</dbReference>
<proteinExistence type="predicted"/>
<evidence type="ECO:0000313" key="2">
    <source>
        <dbReference type="Proteomes" id="UP000228896"/>
    </source>
</evidence>
<accession>A0A2M7DMT0</accession>
<gene>
    <name evidence="1" type="ORF">COS18_03280</name>
</gene>
<dbReference type="AlphaFoldDB" id="A0A2M7DMT0"/>
<evidence type="ECO:0000313" key="1">
    <source>
        <dbReference type="EMBL" id="PIV51095.1"/>
    </source>
</evidence>
<evidence type="ECO:0008006" key="3">
    <source>
        <dbReference type="Google" id="ProtNLM"/>
    </source>
</evidence>
<name>A0A2M7DMT0_9BACT</name>
<protein>
    <recommendedName>
        <fullName evidence="3">Serine protease</fullName>
    </recommendedName>
</protein>
<dbReference type="EMBL" id="PETS01000080">
    <property type="protein sequence ID" value="PIV51095.1"/>
    <property type="molecule type" value="Genomic_DNA"/>
</dbReference>
<dbReference type="Proteomes" id="UP000228896">
    <property type="component" value="Unassembled WGS sequence"/>
</dbReference>
<organism evidence="1 2">
    <name type="scientific">Candidatus Falkowbacteria bacterium CG02_land_8_20_14_3_00_36_14</name>
    <dbReference type="NCBI Taxonomy" id="1974560"/>
    <lineage>
        <taxon>Bacteria</taxon>
        <taxon>Candidatus Falkowiibacteriota</taxon>
    </lineage>
</organism>
<sequence length="91" mass="10101">MIFKNTAMKKQFTIFLILIFILGLTPVNFSEAITQNQINSEVQIVCTDGADSWFSGSGTIIDPKGIILTNRHVVEGAYKNICFIGFLESIN</sequence>
<reference evidence="2" key="1">
    <citation type="submission" date="2017-09" db="EMBL/GenBank/DDBJ databases">
        <title>Depth-based differentiation of microbial function through sediment-hosted aquifers and enrichment of novel symbionts in the deep terrestrial subsurface.</title>
        <authorList>
            <person name="Probst A.J."/>
            <person name="Ladd B."/>
            <person name="Jarett J.K."/>
            <person name="Geller-Mcgrath D.E."/>
            <person name="Sieber C.M.K."/>
            <person name="Emerson J.B."/>
            <person name="Anantharaman K."/>
            <person name="Thomas B.C."/>
            <person name="Malmstrom R."/>
            <person name="Stieglmeier M."/>
            <person name="Klingl A."/>
            <person name="Woyke T."/>
            <person name="Ryan C.M."/>
            <person name="Banfield J.F."/>
        </authorList>
    </citation>
    <scope>NUCLEOTIDE SEQUENCE [LARGE SCALE GENOMIC DNA]</scope>
</reference>
<comment type="caution">
    <text evidence="1">The sequence shown here is derived from an EMBL/GenBank/DDBJ whole genome shotgun (WGS) entry which is preliminary data.</text>
</comment>
<dbReference type="InterPro" id="IPR009003">
    <property type="entry name" value="Peptidase_S1_PA"/>
</dbReference>
<dbReference type="SUPFAM" id="SSF50494">
    <property type="entry name" value="Trypsin-like serine proteases"/>
    <property type="match status" value="1"/>
</dbReference>